<keyword evidence="2" id="KW-0456">Lyase</keyword>
<keyword evidence="5" id="KW-1185">Reference proteome</keyword>
<reference evidence="4 5" key="1">
    <citation type="journal article" date="2016" name="Genome Biol. Evol.">
        <title>Gene Family Evolution Reflects Adaptation to Soil Environmental Stressors in the Genome of the Collembolan Orchesella cincta.</title>
        <authorList>
            <person name="Faddeeva-Vakhrusheva A."/>
            <person name="Derks M.F."/>
            <person name="Anvar S.Y."/>
            <person name="Agamennone V."/>
            <person name="Suring W."/>
            <person name="Smit S."/>
            <person name="van Straalen N.M."/>
            <person name="Roelofs D."/>
        </authorList>
    </citation>
    <scope>NUCLEOTIDE SEQUENCE [LARGE SCALE GENOMIC DNA]</scope>
    <source>
        <tissue evidence="4">Mixed pool</tissue>
    </source>
</reference>
<feature type="transmembrane region" description="Helical" evidence="3">
    <location>
        <begin position="20"/>
        <end position="42"/>
    </location>
</feature>
<dbReference type="GO" id="GO:0000166">
    <property type="term" value="F:nucleotide binding"/>
    <property type="evidence" value="ECO:0007669"/>
    <property type="project" value="UniProtKB-KW"/>
</dbReference>
<keyword evidence="3" id="KW-1133">Transmembrane helix</keyword>
<feature type="transmembrane region" description="Helical" evidence="3">
    <location>
        <begin position="146"/>
        <end position="163"/>
    </location>
</feature>
<evidence type="ECO:0000313" key="5">
    <source>
        <dbReference type="Proteomes" id="UP000094527"/>
    </source>
</evidence>
<dbReference type="STRING" id="48709.A0A1D2NAG9"/>
<dbReference type="PANTHER" id="PTHR45627">
    <property type="entry name" value="ADENYLATE CYCLASE TYPE 1"/>
    <property type="match status" value="1"/>
</dbReference>
<keyword evidence="3" id="KW-0812">Transmembrane</keyword>
<feature type="non-terminal residue" evidence="4">
    <location>
        <position position="169"/>
    </location>
</feature>
<dbReference type="PANTHER" id="PTHR45627:SF12">
    <property type="entry name" value="ADENYLATE CYCLASE TYPE 2"/>
    <property type="match status" value="1"/>
</dbReference>
<proteinExistence type="predicted"/>
<protein>
    <submittedName>
        <fullName evidence="4">Adenylate cyclase type 5</fullName>
    </submittedName>
</protein>
<evidence type="ECO:0000256" key="3">
    <source>
        <dbReference type="SAM" id="Phobius"/>
    </source>
</evidence>
<name>A0A1D2NAG9_ORCCI</name>
<dbReference type="GO" id="GO:0006171">
    <property type="term" value="P:cAMP biosynthetic process"/>
    <property type="evidence" value="ECO:0007669"/>
    <property type="project" value="TreeGrafter"/>
</dbReference>
<organism evidence="4 5">
    <name type="scientific">Orchesella cincta</name>
    <name type="common">Springtail</name>
    <name type="synonym">Podura cincta</name>
    <dbReference type="NCBI Taxonomy" id="48709"/>
    <lineage>
        <taxon>Eukaryota</taxon>
        <taxon>Metazoa</taxon>
        <taxon>Ecdysozoa</taxon>
        <taxon>Arthropoda</taxon>
        <taxon>Hexapoda</taxon>
        <taxon>Collembola</taxon>
        <taxon>Entomobryomorpha</taxon>
        <taxon>Entomobryoidea</taxon>
        <taxon>Orchesellidae</taxon>
        <taxon>Orchesellinae</taxon>
        <taxon>Orchesella</taxon>
    </lineage>
</organism>
<dbReference type="GO" id="GO:0007189">
    <property type="term" value="P:adenylate cyclase-activating G protein-coupled receptor signaling pathway"/>
    <property type="evidence" value="ECO:0007669"/>
    <property type="project" value="TreeGrafter"/>
</dbReference>
<dbReference type="Proteomes" id="UP000094527">
    <property type="component" value="Unassembled WGS sequence"/>
</dbReference>
<dbReference type="OrthoDB" id="10407275at2759"/>
<feature type="transmembrane region" description="Helical" evidence="3">
    <location>
        <begin position="48"/>
        <end position="73"/>
    </location>
</feature>
<dbReference type="OMA" id="TSEIHYQ"/>
<comment type="caution">
    <text evidence="4">The sequence shown here is derived from an EMBL/GenBank/DDBJ whole genome shotgun (WGS) entry which is preliminary data.</text>
</comment>
<dbReference type="AlphaFoldDB" id="A0A1D2NAG9"/>
<dbReference type="GO" id="GO:0004016">
    <property type="term" value="F:adenylate cyclase activity"/>
    <property type="evidence" value="ECO:0007669"/>
    <property type="project" value="TreeGrafter"/>
</dbReference>
<gene>
    <name evidence="4" type="ORF">Ocin01_04412</name>
</gene>
<feature type="transmembrane region" description="Helical" evidence="3">
    <location>
        <begin position="113"/>
        <end position="131"/>
    </location>
</feature>
<evidence type="ECO:0000256" key="2">
    <source>
        <dbReference type="ARBA" id="ARBA00023239"/>
    </source>
</evidence>
<keyword evidence="3" id="KW-0472">Membrane</keyword>
<keyword evidence="1" id="KW-0547">Nucleotide-binding</keyword>
<dbReference type="GO" id="GO:0007193">
    <property type="term" value="P:adenylate cyclase-inhibiting G protein-coupled receptor signaling pathway"/>
    <property type="evidence" value="ECO:0007669"/>
    <property type="project" value="TreeGrafter"/>
</dbReference>
<sequence>MNFDELTSEIHYQTQPDPLFKYYVGCALFVLLCIGILQVIAVPQQHSILWFLLAAGCTFLVILVPFVWVGYLWTQIKDPHRELDVIPLPQNRLIRLLFHSSNRITGSCLRRTLLYFVIAMLISFFAIIDVIECDSGLENDDCKSPWYYTYSCALAILVTYSFFRIHFLL</sequence>
<dbReference type="GO" id="GO:0005886">
    <property type="term" value="C:plasma membrane"/>
    <property type="evidence" value="ECO:0007669"/>
    <property type="project" value="TreeGrafter"/>
</dbReference>
<dbReference type="EMBL" id="LJIJ01000118">
    <property type="protein sequence ID" value="ODN02251.1"/>
    <property type="molecule type" value="Genomic_DNA"/>
</dbReference>
<evidence type="ECO:0000256" key="1">
    <source>
        <dbReference type="ARBA" id="ARBA00022741"/>
    </source>
</evidence>
<evidence type="ECO:0000313" key="4">
    <source>
        <dbReference type="EMBL" id="ODN02251.1"/>
    </source>
</evidence>
<accession>A0A1D2NAG9</accession>